<evidence type="ECO:0000313" key="2">
    <source>
        <dbReference type="Proteomes" id="UP001108280"/>
    </source>
</evidence>
<keyword evidence="1" id="KW-1133">Transmembrane helix</keyword>
<feature type="transmembrane region" description="Helical" evidence="1">
    <location>
        <begin position="138"/>
        <end position="158"/>
    </location>
</feature>
<keyword evidence="2" id="KW-1185">Reference proteome</keyword>
<evidence type="ECO:0000256" key="1">
    <source>
        <dbReference type="SAM" id="Phobius"/>
    </source>
</evidence>
<reference evidence="2" key="1">
    <citation type="journal article" date="2018" name="Biotechnol. Bioeng.">
        <title>A reference genome of the Chinese hamster based on a hybrid assembly strategy.</title>
        <authorList>
            <person name="Rupp O."/>
            <person name="MacDonald M.L."/>
            <person name="Li S."/>
            <person name="Dhiman H."/>
            <person name="Polson S."/>
            <person name="Griep S."/>
            <person name="Heffner K."/>
            <person name="Hernandez I."/>
            <person name="Brinkrolf K."/>
            <person name="Jadhav V."/>
            <person name="Samoudi M."/>
            <person name="Hao H."/>
            <person name="Kingham B."/>
            <person name="Goesmann A."/>
            <person name="Betenbaugh M.J."/>
            <person name="Lewis N.E."/>
            <person name="Borth N."/>
            <person name="Lee K.H."/>
        </authorList>
    </citation>
    <scope>NUCLEOTIDE SEQUENCE [LARGE SCALE GENOMIC DNA]</scope>
    <source>
        <strain evidence="2">17A/GY</strain>
    </source>
</reference>
<reference evidence="3" key="3">
    <citation type="submission" date="2025-08" db="UniProtKB">
        <authorList>
            <consortium name="RefSeq"/>
        </authorList>
    </citation>
    <scope>IDENTIFICATION</scope>
    <source>
        <strain evidence="3">17A/GY</strain>
        <tissue evidence="3">Liver</tissue>
    </source>
</reference>
<dbReference type="Proteomes" id="UP001108280">
    <property type="component" value="Chromosome 2"/>
</dbReference>
<dbReference type="RefSeq" id="XP_035315380.1">
    <property type="nucleotide sequence ID" value="XM_035459489.1"/>
</dbReference>
<keyword evidence="1" id="KW-0812">Transmembrane</keyword>
<dbReference type="GeneID" id="118238388"/>
<dbReference type="RefSeq" id="XP_035296445.1">
    <property type="nucleotide sequence ID" value="XM_035440554.1"/>
</dbReference>
<evidence type="ECO:0000313" key="3">
    <source>
        <dbReference type="RefSeq" id="XP_035296445.1"/>
    </source>
</evidence>
<dbReference type="KEGG" id="cge:118238388"/>
<organism evidence="2 3">
    <name type="scientific">Cricetulus griseus</name>
    <name type="common">Chinese hamster</name>
    <name type="synonym">Cricetulus barabensis griseus</name>
    <dbReference type="NCBI Taxonomy" id="10029"/>
    <lineage>
        <taxon>Eukaryota</taxon>
        <taxon>Metazoa</taxon>
        <taxon>Chordata</taxon>
        <taxon>Craniata</taxon>
        <taxon>Vertebrata</taxon>
        <taxon>Euteleostomi</taxon>
        <taxon>Mammalia</taxon>
        <taxon>Eutheria</taxon>
        <taxon>Euarchontoglires</taxon>
        <taxon>Glires</taxon>
        <taxon>Rodentia</taxon>
        <taxon>Myomorpha</taxon>
        <taxon>Muroidea</taxon>
        <taxon>Cricetidae</taxon>
        <taxon>Cricetinae</taxon>
        <taxon>Cricetulus</taxon>
    </lineage>
</organism>
<accession>A0A9J7GQV3</accession>
<sequence>MCGTALWYIKWTNITNCILPSTNISRTWAVKSLHIHHETTALMMAWHKVTTSGKHLENTVTESITVWERIRTSSASRFFQENTLGNALETTTLLPVQIQLTPVNLNSEKNSALPTDASSVSGKTSLICTQEAEKLNEAFDILLAFFILACVVIIFLIYKVIQFKQKLKALENSVENRLEYYSFYQSARYNVTASICNTSPHSLESPGLQEIGLHKQIVPENEAQVILFEHSAL</sequence>
<reference evidence="2" key="2">
    <citation type="journal article" date="2020" name="Biotechnol. Bioeng.">
        <title>Chromosome-scale scaffolds for the Chinese hamster reference genome assembly to facilitate the study of the CHO epigenome.</title>
        <authorList>
            <person name="Hilliard W."/>
            <person name="MacDonald M."/>
            <person name="Lee K.H."/>
        </authorList>
    </citation>
    <scope>NUCLEOTIDE SEQUENCE [LARGE SCALE GENOMIC DNA]</scope>
    <source>
        <strain evidence="2">17A/GY</strain>
    </source>
</reference>
<gene>
    <name evidence="3" type="primary">Lrrc70</name>
</gene>
<protein>
    <submittedName>
        <fullName evidence="3">Leucine-rich repeat-containing protein 70</fullName>
    </submittedName>
</protein>
<dbReference type="AlphaFoldDB" id="A0A9J7GQV3"/>
<name>A0A9J7GQV3_CRIGR</name>
<proteinExistence type="predicted"/>
<dbReference type="CTD" id="100130733"/>
<keyword evidence="1" id="KW-0472">Membrane</keyword>